<reference evidence="7 8" key="1">
    <citation type="submission" date="2008-12" db="EMBL/GenBank/DDBJ databases">
        <authorList>
            <person name="Fulton L."/>
            <person name="Clifton S."/>
            <person name="Fulton B."/>
            <person name="Xu J."/>
            <person name="Minx P."/>
            <person name="Pepin K.H."/>
            <person name="Johnson M."/>
            <person name="Bhonagiri V."/>
            <person name="Nash W.E."/>
            <person name="Mardis E.R."/>
            <person name="Wilson R.K."/>
        </authorList>
    </citation>
    <scope>NUCLEOTIDE SEQUENCE [LARGE SCALE GENOMIC DNA]</scope>
    <source>
        <strain evidence="7 8">DSM 12042</strain>
    </source>
</reference>
<keyword evidence="2" id="KW-0285">Flavoprotein</keyword>
<keyword evidence="4" id="KW-0560">Oxidoreductase</keyword>
<comment type="caution">
    <text evidence="7">The sequence shown here is derived from an EMBL/GenBank/DDBJ whole genome shotgun (WGS) entry which is preliminary data.</text>
</comment>
<feature type="domain" description="FAD-dependent oxidoreductase 2 FAD-binding" evidence="6">
    <location>
        <begin position="47"/>
        <end position="109"/>
    </location>
</feature>
<organism evidence="7 8">
    <name type="scientific">Holdemania filiformis DSM 12042</name>
    <dbReference type="NCBI Taxonomy" id="545696"/>
    <lineage>
        <taxon>Bacteria</taxon>
        <taxon>Bacillati</taxon>
        <taxon>Bacillota</taxon>
        <taxon>Erysipelotrichia</taxon>
        <taxon>Erysipelotrichales</taxon>
        <taxon>Erysipelotrichaceae</taxon>
        <taxon>Holdemania</taxon>
    </lineage>
</organism>
<keyword evidence="5" id="KW-0732">Signal</keyword>
<comment type="cofactor">
    <cofactor evidence="1">
        <name>FAD</name>
        <dbReference type="ChEBI" id="CHEBI:57692"/>
    </cofactor>
</comment>
<dbReference type="AlphaFoldDB" id="B9Y537"/>
<dbReference type="Gene3D" id="3.50.50.60">
    <property type="entry name" value="FAD/NAD(P)-binding domain"/>
    <property type="match status" value="1"/>
</dbReference>
<dbReference type="OrthoDB" id="9773233at2"/>
<dbReference type="Pfam" id="PF00890">
    <property type="entry name" value="FAD_binding_2"/>
    <property type="match status" value="1"/>
</dbReference>
<dbReference type="GO" id="GO:0016491">
    <property type="term" value="F:oxidoreductase activity"/>
    <property type="evidence" value="ECO:0007669"/>
    <property type="project" value="UniProtKB-KW"/>
</dbReference>
<reference evidence="7 8" key="2">
    <citation type="submission" date="2009-02" db="EMBL/GenBank/DDBJ databases">
        <title>Draft genome sequence of Holdemania filiformis DSM 12042.</title>
        <authorList>
            <person name="Sudarsanam P."/>
            <person name="Ley R."/>
            <person name="Guruge J."/>
            <person name="Turnbaugh P.J."/>
            <person name="Mahowald M."/>
            <person name="Liep D."/>
            <person name="Gordon J."/>
        </authorList>
    </citation>
    <scope>NUCLEOTIDE SEQUENCE [LARGE SCALE GENOMIC DNA]</scope>
    <source>
        <strain evidence="7 8">DSM 12042</strain>
    </source>
</reference>
<dbReference type="PANTHER" id="PTHR43400:SF7">
    <property type="entry name" value="FAD-DEPENDENT OXIDOREDUCTASE 2 FAD BINDING DOMAIN-CONTAINING PROTEIN"/>
    <property type="match status" value="1"/>
</dbReference>
<dbReference type="PROSITE" id="PS51257">
    <property type="entry name" value="PROKAR_LIPOPROTEIN"/>
    <property type="match status" value="1"/>
</dbReference>
<dbReference type="HOGENOM" id="CLU_2180247_0_0_9"/>
<evidence type="ECO:0000313" key="8">
    <source>
        <dbReference type="Proteomes" id="UP000005950"/>
    </source>
</evidence>
<accession>B9Y537</accession>
<gene>
    <name evidence="7" type="ORF">HOLDEFILI_00918</name>
</gene>
<name>B9Y537_9FIRM</name>
<dbReference type="Proteomes" id="UP000005950">
    <property type="component" value="Unassembled WGS sequence"/>
</dbReference>
<dbReference type="SUPFAM" id="SSF51905">
    <property type="entry name" value="FAD/NAD(P)-binding domain"/>
    <property type="match status" value="1"/>
</dbReference>
<evidence type="ECO:0000256" key="2">
    <source>
        <dbReference type="ARBA" id="ARBA00022630"/>
    </source>
</evidence>
<dbReference type="InterPro" id="IPR003953">
    <property type="entry name" value="FAD-dep_OxRdtase_2_FAD-bd"/>
</dbReference>
<sequence length="109" mass="10889">MALKKKSFLLLLSTMLATAAGCSAAPQNPSASTAVPTAESQIKTEGDVIVIGAGLSGLSASVRAAEQGAEVILLEKMAYAGGNCILSTGILQAAGTRQQAQAGIEDSPE</sequence>
<dbReference type="EMBL" id="ACCF01000054">
    <property type="protein sequence ID" value="EEF68950.1"/>
    <property type="molecule type" value="Genomic_DNA"/>
</dbReference>
<evidence type="ECO:0000256" key="1">
    <source>
        <dbReference type="ARBA" id="ARBA00001974"/>
    </source>
</evidence>
<proteinExistence type="predicted"/>
<dbReference type="STRING" id="545696.HOLDEFILI_00918"/>
<dbReference type="InterPro" id="IPR036188">
    <property type="entry name" value="FAD/NAD-bd_sf"/>
</dbReference>
<dbReference type="PANTHER" id="PTHR43400">
    <property type="entry name" value="FUMARATE REDUCTASE"/>
    <property type="match status" value="1"/>
</dbReference>
<evidence type="ECO:0000256" key="4">
    <source>
        <dbReference type="ARBA" id="ARBA00023002"/>
    </source>
</evidence>
<keyword evidence="3" id="KW-0274">FAD</keyword>
<feature type="chain" id="PRO_5039602160" description="FAD-dependent oxidoreductase 2 FAD-binding domain-containing protein" evidence="5">
    <location>
        <begin position="25"/>
        <end position="109"/>
    </location>
</feature>
<dbReference type="eggNOG" id="COG1053">
    <property type="taxonomic scope" value="Bacteria"/>
</dbReference>
<evidence type="ECO:0000313" key="7">
    <source>
        <dbReference type="EMBL" id="EEF68950.1"/>
    </source>
</evidence>
<dbReference type="InterPro" id="IPR050315">
    <property type="entry name" value="FAD-oxidoreductase_2"/>
</dbReference>
<protein>
    <recommendedName>
        <fullName evidence="6">FAD-dependent oxidoreductase 2 FAD-binding domain-containing protein</fullName>
    </recommendedName>
</protein>
<evidence type="ECO:0000259" key="6">
    <source>
        <dbReference type="Pfam" id="PF00890"/>
    </source>
</evidence>
<evidence type="ECO:0000256" key="3">
    <source>
        <dbReference type="ARBA" id="ARBA00022827"/>
    </source>
</evidence>
<feature type="signal peptide" evidence="5">
    <location>
        <begin position="1"/>
        <end position="24"/>
    </location>
</feature>
<evidence type="ECO:0000256" key="5">
    <source>
        <dbReference type="SAM" id="SignalP"/>
    </source>
</evidence>